<evidence type="ECO:0000313" key="3">
    <source>
        <dbReference type="Proteomes" id="UP000217446"/>
    </source>
</evidence>
<comment type="caution">
    <text evidence="2">The sequence shown here is derived from an EMBL/GenBank/DDBJ whole genome shotgun (WGS) entry which is preliminary data.</text>
</comment>
<sequence>MLRWGDEARPDFIREHAMTGRHRLADGLGEPHSGSDTAAPRTTAEDHGDHFLGPQTVALGPQTVGLVRQTVGVHPGTRKAEPRDALACAGVWRVVWPGRVGGRPSGLSHDGFHP</sequence>
<evidence type="ECO:0000313" key="2">
    <source>
        <dbReference type="EMBL" id="GAX51999.1"/>
    </source>
</evidence>
<dbReference type="STRING" id="1963.AQJ27_25000"/>
<reference evidence="3" key="1">
    <citation type="submission" date="2017-05" db="EMBL/GenBank/DDBJ databases">
        <title>Streptomyces olivochromogenes NBRC 3561 whole genome shotgun sequence.</title>
        <authorList>
            <person name="Dohra H."/>
            <person name="Kodani S."/>
        </authorList>
    </citation>
    <scope>NUCLEOTIDE SEQUENCE [LARGE SCALE GENOMIC DNA]</scope>
    <source>
        <strain evidence="3">NBRC 3561</strain>
    </source>
</reference>
<dbReference type="GO" id="GO:0016627">
    <property type="term" value="F:oxidoreductase activity, acting on the CH-CH group of donors"/>
    <property type="evidence" value="ECO:0007669"/>
    <property type="project" value="InterPro"/>
</dbReference>
<proteinExistence type="predicted"/>
<evidence type="ECO:0000256" key="1">
    <source>
        <dbReference type="SAM" id="MobiDB-lite"/>
    </source>
</evidence>
<protein>
    <submittedName>
        <fullName evidence="2">Acyl-CoA dehydrogenase</fullName>
    </submittedName>
</protein>
<keyword evidence="3" id="KW-1185">Reference proteome</keyword>
<dbReference type="AlphaFoldDB" id="A0A250VD20"/>
<dbReference type="Proteomes" id="UP000217446">
    <property type="component" value="Unassembled WGS sequence"/>
</dbReference>
<organism evidence="2 3">
    <name type="scientific">Streptomyces olivochromogenes</name>
    <dbReference type="NCBI Taxonomy" id="1963"/>
    <lineage>
        <taxon>Bacteria</taxon>
        <taxon>Bacillati</taxon>
        <taxon>Actinomycetota</taxon>
        <taxon>Actinomycetes</taxon>
        <taxon>Kitasatosporales</taxon>
        <taxon>Streptomycetaceae</taxon>
        <taxon>Streptomyces</taxon>
    </lineage>
</organism>
<dbReference type="EMBL" id="BDQI01000006">
    <property type="protein sequence ID" value="GAX51999.1"/>
    <property type="molecule type" value="Genomic_DNA"/>
</dbReference>
<accession>A0A250VD20</accession>
<gene>
    <name evidence="2" type="ORF">SO3561_03506</name>
</gene>
<dbReference type="SUPFAM" id="SSF56645">
    <property type="entry name" value="Acyl-CoA dehydrogenase NM domain-like"/>
    <property type="match status" value="1"/>
</dbReference>
<dbReference type="InterPro" id="IPR009100">
    <property type="entry name" value="AcylCoA_DH/oxidase_NM_dom_sf"/>
</dbReference>
<name>A0A250VD20_STROL</name>
<feature type="region of interest" description="Disordered" evidence="1">
    <location>
        <begin position="20"/>
        <end position="53"/>
    </location>
</feature>